<dbReference type="EMBL" id="HBGA01125289">
    <property type="protein sequence ID" value="CAD9035116.1"/>
    <property type="molecule type" value="Transcribed_RNA"/>
</dbReference>
<name>A0A6U8KXR1_9EUGL</name>
<gene>
    <name evidence="2" type="ORF">EGYM00392_LOCUS46268</name>
    <name evidence="3" type="ORF">EGYM00392_LOCUS46269</name>
    <name evidence="4" type="ORF">EGYM00392_LOCUS46270</name>
</gene>
<feature type="region of interest" description="Disordered" evidence="1">
    <location>
        <begin position="282"/>
        <end position="304"/>
    </location>
</feature>
<dbReference type="EMBL" id="HBGA01125287">
    <property type="protein sequence ID" value="CAD9035114.1"/>
    <property type="molecule type" value="Transcribed_RNA"/>
</dbReference>
<evidence type="ECO:0000313" key="2">
    <source>
        <dbReference type="EMBL" id="CAD9035114.1"/>
    </source>
</evidence>
<reference evidence="3" key="1">
    <citation type="submission" date="2021-01" db="EMBL/GenBank/DDBJ databases">
        <authorList>
            <person name="Corre E."/>
            <person name="Pelletier E."/>
            <person name="Niang G."/>
            <person name="Scheremetjew M."/>
            <person name="Finn R."/>
            <person name="Kale V."/>
            <person name="Holt S."/>
            <person name="Cochrane G."/>
            <person name="Meng A."/>
            <person name="Brown T."/>
            <person name="Cohen L."/>
        </authorList>
    </citation>
    <scope>NUCLEOTIDE SEQUENCE</scope>
    <source>
        <strain evidence="3">NIES-381</strain>
    </source>
</reference>
<accession>A0A6U8KXR1</accession>
<evidence type="ECO:0000313" key="3">
    <source>
        <dbReference type="EMBL" id="CAD9035115.1"/>
    </source>
</evidence>
<protein>
    <submittedName>
        <fullName evidence="3">Uncharacterized protein</fullName>
    </submittedName>
</protein>
<dbReference type="AlphaFoldDB" id="A0A6U8KXR1"/>
<organism evidence="3">
    <name type="scientific">Eutreptiella gymnastica</name>
    <dbReference type="NCBI Taxonomy" id="73025"/>
    <lineage>
        <taxon>Eukaryota</taxon>
        <taxon>Discoba</taxon>
        <taxon>Euglenozoa</taxon>
        <taxon>Euglenida</taxon>
        <taxon>Spirocuta</taxon>
        <taxon>Euglenophyceae</taxon>
        <taxon>Eutreptiales</taxon>
        <taxon>Eutreptiaceae</taxon>
        <taxon>Eutreptiella</taxon>
    </lineage>
</organism>
<feature type="compositionally biased region" description="Basic and acidic residues" evidence="1">
    <location>
        <begin position="290"/>
        <end position="304"/>
    </location>
</feature>
<proteinExistence type="predicted"/>
<evidence type="ECO:0000256" key="1">
    <source>
        <dbReference type="SAM" id="MobiDB-lite"/>
    </source>
</evidence>
<evidence type="ECO:0000313" key="4">
    <source>
        <dbReference type="EMBL" id="CAD9035116.1"/>
    </source>
</evidence>
<sequence length="433" mass="50613">MAYTFDDDWDNRGSNPHWNSGLKTIPKSSAIRRSRSEPRTLNEKLVEPVSRKRYVHTDSWSSGNKVLHPTDRDERLSKDSKAITKQIASHNNHGSTQDWEYTGTLHKTLEKERPAVPKETWMSENRKIVREDGTEPKYVQERIYEYNQSPHRLETETIPTQYWDATHKVVPANRARKYLSNNQYDYTFRDHGILRDTHRPGDGSWATENFKIVGERRFVPGPRVDEWEGGMKTVPEENKFAQSHKFRDDLPVQETPTWYDQNLKVLTGDDYSDDYYRGSSARHYGRPARHVSEQKAKPGHKYEHVGTGWDSGLYKTLENKNRGEPLQYSLNNDWFSVKKKAFSREEQAATKKRIEVHGTGWDSGLKVLEPQSARVNRDKYAQHRTSDWARDGAKTLNWDESMPYGHSSEGVRHVMKPRHMDMMQFHKKLCGHE</sequence>
<dbReference type="EMBL" id="HBGA01125288">
    <property type="protein sequence ID" value="CAD9035115.1"/>
    <property type="molecule type" value="Transcribed_RNA"/>
</dbReference>